<name>A0ABY5PKE9_9ACTN</name>
<reference evidence="4" key="1">
    <citation type="submission" date="2021-11" db="EMBL/GenBank/DDBJ databases">
        <title>Cultivation dependent microbiological survey of springs from the worlds oldest radium mine currently devoted to the extraction of radon-saturated water.</title>
        <authorList>
            <person name="Kapinusova G."/>
            <person name="Smrhova T."/>
            <person name="Strejcek M."/>
            <person name="Suman J."/>
            <person name="Jani K."/>
            <person name="Pajer P."/>
            <person name="Uhlik O."/>
        </authorList>
    </citation>
    <scope>NUCLEOTIDE SEQUENCE [LARGE SCALE GENOMIC DNA]</scope>
    <source>
        <strain evidence="4">J379</strain>
    </source>
</reference>
<feature type="signal peptide" evidence="2">
    <location>
        <begin position="1"/>
        <end position="29"/>
    </location>
</feature>
<dbReference type="Proteomes" id="UP001058860">
    <property type="component" value="Chromosome"/>
</dbReference>
<keyword evidence="2" id="KW-0732">Signal</keyword>
<feature type="region of interest" description="Disordered" evidence="1">
    <location>
        <begin position="395"/>
        <end position="467"/>
    </location>
</feature>
<feature type="compositionally biased region" description="Basic residues" evidence="1">
    <location>
        <begin position="397"/>
        <end position="407"/>
    </location>
</feature>
<accession>A0ABY5PKE9</accession>
<keyword evidence="4" id="KW-1185">Reference proteome</keyword>
<proteinExistence type="predicted"/>
<sequence length="467" mass="48429">MFVASSVRATVVAVLSLLAAVGLSTPARAGDFTVASCQGDTLGFTTTAFTDFATRGMNIKRACNPEGPGVRGLVTANTLSATAVPRGSVAMVALSAPAGTTFTQLNWAGTIRRADCRYALQLYAEVPNGASIPIKNVRANRGCASAGRAQAAGYRSQTYNVSGATRVVQRVICMGGGGRRSCSGRKLNYLRTYKAVIGVADQQPPTATIAGDTPLAAGAWVNDTQPLNYFAEDNVGVRMARLSAGDAAGAPDQRPCAVATGEGAFANPTPCPNGPGQIRVNTRRLAEGTQELAVAAQDTAGNLGTSAPITVRVDNAAPSRVDVAIKDGDAWRNTNGFAATWTNPPEPERAPIVGATYKLCAADGSRCTQNDVAGGVLVEHSGPGPSARRVDCQPLAARRRGQRRQHRSVGSGPAAIRPRASAAQLRPASGSGSHAAQRAGRREGVRTCQRRDRDQPRRLGGVASTED</sequence>
<feature type="compositionally biased region" description="Basic and acidic residues" evidence="1">
    <location>
        <begin position="440"/>
        <end position="457"/>
    </location>
</feature>
<protein>
    <submittedName>
        <fullName evidence="3">Uncharacterized protein</fullName>
    </submittedName>
</protein>
<evidence type="ECO:0000256" key="1">
    <source>
        <dbReference type="SAM" id="MobiDB-lite"/>
    </source>
</evidence>
<dbReference type="InterPro" id="IPR013783">
    <property type="entry name" value="Ig-like_fold"/>
</dbReference>
<evidence type="ECO:0000256" key="2">
    <source>
        <dbReference type="SAM" id="SignalP"/>
    </source>
</evidence>
<dbReference type="Gene3D" id="2.60.40.10">
    <property type="entry name" value="Immunoglobulins"/>
    <property type="match status" value="1"/>
</dbReference>
<evidence type="ECO:0000313" key="3">
    <source>
        <dbReference type="EMBL" id="UUY05106.1"/>
    </source>
</evidence>
<dbReference type="EMBL" id="CP088295">
    <property type="protein sequence ID" value="UUY05106.1"/>
    <property type="molecule type" value="Genomic_DNA"/>
</dbReference>
<dbReference type="RefSeq" id="WP_353865572.1">
    <property type="nucleotide sequence ID" value="NZ_CP088295.1"/>
</dbReference>
<organism evidence="3 4">
    <name type="scientific">Svornostia abyssi</name>
    <dbReference type="NCBI Taxonomy" id="2898438"/>
    <lineage>
        <taxon>Bacteria</taxon>
        <taxon>Bacillati</taxon>
        <taxon>Actinomycetota</taxon>
        <taxon>Thermoleophilia</taxon>
        <taxon>Solirubrobacterales</taxon>
        <taxon>Baekduiaceae</taxon>
        <taxon>Svornostia</taxon>
    </lineage>
</organism>
<gene>
    <name evidence="3" type="ORF">LRS13_06145</name>
</gene>
<feature type="chain" id="PRO_5046997752" evidence="2">
    <location>
        <begin position="30"/>
        <end position="467"/>
    </location>
</feature>
<evidence type="ECO:0000313" key="4">
    <source>
        <dbReference type="Proteomes" id="UP001058860"/>
    </source>
</evidence>